<dbReference type="OrthoDB" id="6149057at2759"/>
<gene>
    <name evidence="1" type="ORF">MEDL_6626</name>
</gene>
<proteinExistence type="predicted"/>
<evidence type="ECO:0000313" key="2">
    <source>
        <dbReference type="Proteomes" id="UP000683360"/>
    </source>
</evidence>
<dbReference type="EMBL" id="CAJPWZ010000360">
    <property type="protein sequence ID" value="CAG2191389.1"/>
    <property type="molecule type" value="Genomic_DNA"/>
</dbReference>
<dbReference type="Proteomes" id="UP000683360">
    <property type="component" value="Unassembled WGS sequence"/>
</dbReference>
<comment type="caution">
    <text evidence="1">The sequence shown here is derived from an EMBL/GenBank/DDBJ whole genome shotgun (WGS) entry which is preliminary data.</text>
</comment>
<sequence>MKIDNVDGTPVGQILLRPKAQNPDVVDKYLQAANDCIDAGPNKVYNPQLVAKLLPLKLENMISVCTANIAEDASIGNEGVYSSWCTTEVSDYLKNSTHKSAMGIVEAFQGVKEQTAVNVEALRDVLTFISKYETAIKRCTFSPNLFAGTNKQSKE</sequence>
<keyword evidence="2" id="KW-1185">Reference proteome</keyword>
<name>A0A8S3Q793_MYTED</name>
<organism evidence="1 2">
    <name type="scientific">Mytilus edulis</name>
    <name type="common">Blue mussel</name>
    <dbReference type="NCBI Taxonomy" id="6550"/>
    <lineage>
        <taxon>Eukaryota</taxon>
        <taxon>Metazoa</taxon>
        <taxon>Spiralia</taxon>
        <taxon>Lophotrochozoa</taxon>
        <taxon>Mollusca</taxon>
        <taxon>Bivalvia</taxon>
        <taxon>Autobranchia</taxon>
        <taxon>Pteriomorphia</taxon>
        <taxon>Mytilida</taxon>
        <taxon>Mytiloidea</taxon>
        <taxon>Mytilidae</taxon>
        <taxon>Mytilinae</taxon>
        <taxon>Mytilus</taxon>
    </lineage>
</organism>
<accession>A0A8S3Q793</accession>
<reference evidence="1" key="1">
    <citation type="submission" date="2021-03" db="EMBL/GenBank/DDBJ databases">
        <authorList>
            <person name="Bekaert M."/>
        </authorList>
    </citation>
    <scope>NUCLEOTIDE SEQUENCE</scope>
</reference>
<evidence type="ECO:0000313" key="1">
    <source>
        <dbReference type="EMBL" id="CAG2191389.1"/>
    </source>
</evidence>
<dbReference type="AlphaFoldDB" id="A0A8S3Q793"/>
<protein>
    <submittedName>
        <fullName evidence="1">Uncharacterized protein</fullName>
    </submittedName>
</protein>